<dbReference type="InterPro" id="IPR050084">
    <property type="entry name" value="NADPH_dep_7-cyano-7-deazaG_red"/>
</dbReference>
<dbReference type="NCBIfam" id="TIGR03138">
    <property type="entry name" value="QueF"/>
    <property type="match status" value="1"/>
</dbReference>
<feature type="active site" description="Thioimide intermediate" evidence="5">
    <location>
        <position position="189"/>
    </location>
</feature>
<sequence length="281" mass="33038">MTYQHHSLDQLKLGQAHTQYEHHYDPQLLQAVPRHLNRHALGIENRLPFQFGADLWTAFEISWLNQQGLPQVAIGDIQLDFRSQNLIESKSFKLYLNSLNQHKFDSMQTLEKTIAQDLAHCAKGEVKVRLHKLNDFTGQTIHQLQGTCIDEQDIHIENYQFNANYLQDCTIKGQKVEEYLVSHLLKSNCLITQQPDWGSLQIHYIGNKIQAEPLLRYIISFRQHNEFHEQCVERIFHDIMHFARPEKLSVYARYTRRGGLDINPFRSNFEEIPLNLRLARQ</sequence>
<feature type="binding site" evidence="5">
    <location>
        <begin position="89"/>
        <end position="90"/>
    </location>
    <ligand>
        <name>NADPH</name>
        <dbReference type="ChEBI" id="CHEBI:57783"/>
    </ligand>
</feature>
<comment type="subunit">
    <text evidence="5">Homodimer.</text>
</comment>
<dbReference type="InterPro" id="IPR029139">
    <property type="entry name" value="QueF_N"/>
</dbReference>
<dbReference type="SUPFAM" id="SSF55620">
    <property type="entry name" value="Tetrahydrobiopterin biosynthesis enzymes-like"/>
    <property type="match status" value="1"/>
</dbReference>
<comment type="subcellular location">
    <subcellularLocation>
        <location evidence="5">Cytoplasm</location>
    </subcellularLocation>
</comment>
<dbReference type="GO" id="GO:0005737">
    <property type="term" value="C:cytoplasm"/>
    <property type="evidence" value="ECO:0007669"/>
    <property type="project" value="UniProtKB-SubCell"/>
</dbReference>
<reference evidence="7 8" key="1">
    <citation type="submission" date="2019-03" db="EMBL/GenBank/DDBJ databases">
        <title>Genomic Encyclopedia of Type Strains, Phase IV (KMG-IV): sequencing the most valuable type-strain genomes for metagenomic binning, comparative biology and taxonomic classification.</title>
        <authorList>
            <person name="Goeker M."/>
        </authorList>
    </citation>
    <scope>NUCLEOTIDE SEQUENCE [LARGE SCALE GENOMIC DNA]</scope>
    <source>
        <strain evidence="7 8">DSM 15534</strain>
    </source>
</reference>
<dbReference type="InterPro" id="IPR043133">
    <property type="entry name" value="GTP-CH-I_C/QueF"/>
</dbReference>
<dbReference type="EC" id="1.7.1.13" evidence="5"/>
<feature type="active site" description="Proton donor" evidence="5">
    <location>
        <position position="196"/>
    </location>
</feature>
<name>A0A4V2PCL9_9PAST</name>
<comment type="function">
    <text evidence="5">Catalyzes the NADPH-dependent reduction of 7-cyano-7-deazaguanine (preQ0) to 7-aminomethyl-7-deazaguanine (preQ1).</text>
</comment>
<comment type="similarity">
    <text evidence="5">Belongs to the GTP cyclohydrolase I family. QueF type 2 subfamily.</text>
</comment>
<dbReference type="RefSeq" id="WP_132688544.1">
    <property type="nucleotide sequence ID" value="NZ_SMFT01000001.1"/>
</dbReference>
<keyword evidence="4 5" id="KW-0560">Oxidoreductase</keyword>
<comment type="catalytic activity">
    <reaction evidence="5">
        <text>7-aminomethyl-7-carbaguanine + 2 NADP(+) = 7-cyano-7-carbaguanine + 2 NADPH + 3 H(+)</text>
        <dbReference type="Rhea" id="RHEA:13409"/>
        <dbReference type="ChEBI" id="CHEBI:15378"/>
        <dbReference type="ChEBI" id="CHEBI:45075"/>
        <dbReference type="ChEBI" id="CHEBI:57783"/>
        <dbReference type="ChEBI" id="CHEBI:58349"/>
        <dbReference type="ChEBI" id="CHEBI:58703"/>
        <dbReference type="EC" id="1.7.1.13"/>
    </reaction>
</comment>
<dbReference type="HAMAP" id="MF_00817">
    <property type="entry name" value="QueF_type2"/>
    <property type="match status" value="1"/>
</dbReference>
<dbReference type="PIRSF" id="PIRSF004750">
    <property type="entry name" value="Nitrile_oxidored_YqcD_prd"/>
    <property type="match status" value="1"/>
</dbReference>
<keyword evidence="1 5" id="KW-0963">Cytoplasm</keyword>
<dbReference type="Pfam" id="PF14819">
    <property type="entry name" value="QueF_N"/>
    <property type="match status" value="1"/>
</dbReference>
<feature type="domain" description="NADPH-dependent 7-cyano-7-deazaguanine reductase N-terminal" evidence="6">
    <location>
        <begin position="20"/>
        <end position="130"/>
    </location>
</feature>
<dbReference type="OrthoDB" id="9789995at2"/>
<dbReference type="PANTHER" id="PTHR34354:SF1">
    <property type="entry name" value="NADPH-DEPENDENT 7-CYANO-7-DEAZAGUANINE REDUCTASE"/>
    <property type="match status" value="1"/>
</dbReference>
<comment type="pathway">
    <text evidence="5">tRNA modification; tRNA-queuosine biosynthesis.</text>
</comment>
<dbReference type="GO" id="GO:0033739">
    <property type="term" value="F:preQ1 synthase activity"/>
    <property type="evidence" value="ECO:0007669"/>
    <property type="project" value="UniProtKB-UniRule"/>
</dbReference>
<organism evidence="7 8">
    <name type="scientific">Volucribacter psittacicida</name>
    <dbReference type="NCBI Taxonomy" id="203482"/>
    <lineage>
        <taxon>Bacteria</taxon>
        <taxon>Pseudomonadati</taxon>
        <taxon>Pseudomonadota</taxon>
        <taxon>Gammaproteobacteria</taxon>
        <taxon>Pasteurellales</taxon>
        <taxon>Pasteurellaceae</taxon>
        <taxon>Volucribacter</taxon>
    </lineage>
</organism>
<evidence type="ECO:0000256" key="4">
    <source>
        <dbReference type="ARBA" id="ARBA00023002"/>
    </source>
</evidence>
<keyword evidence="8" id="KW-1185">Reference proteome</keyword>
<comment type="caution">
    <text evidence="7">The sequence shown here is derived from an EMBL/GenBank/DDBJ whole genome shotgun (WGS) entry which is preliminary data.</text>
</comment>
<dbReference type="Proteomes" id="UP000294702">
    <property type="component" value="Unassembled WGS sequence"/>
</dbReference>
<evidence type="ECO:0000256" key="2">
    <source>
        <dbReference type="ARBA" id="ARBA00022785"/>
    </source>
</evidence>
<evidence type="ECO:0000256" key="3">
    <source>
        <dbReference type="ARBA" id="ARBA00022857"/>
    </source>
</evidence>
<dbReference type="Gene3D" id="3.30.1130.10">
    <property type="match status" value="2"/>
</dbReference>
<feature type="binding site" evidence="5">
    <location>
        <begin position="87"/>
        <end position="89"/>
    </location>
    <ligand>
        <name>substrate</name>
    </ligand>
</feature>
<evidence type="ECO:0000256" key="1">
    <source>
        <dbReference type="ARBA" id="ARBA00022490"/>
    </source>
</evidence>
<feature type="binding site" evidence="5">
    <location>
        <begin position="257"/>
        <end position="258"/>
    </location>
    <ligand>
        <name>NADPH</name>
        <dbReference type="ChEBI" id="CHEBI:57783"/>
    </ligand>
</feature>
<feature type="binding site" evidence="5">
    <location>
        <begin position="228"/>
        <end position="229"/>
    </location>
    <ligand>
        <name>substrate</name>
    </ligand>
</feature>
<protein>
    <recommendedName>
        <fullName evidence="5">NADPH-dependent 7-cyano-7-deazaguanine reductase</fullName>
        <ecNumber evidence="5">1.7.1.13</ecNumber>
    </recommendedName>
    <alternativeName>
        <fullName evidence="5">7-cyano-7-carbaguanine reductase</fullName>
    </alternativeName>
    <alternativeName>
        <fullName evidence="5">NADPH-dependent nitrile oxidoreductase</fullName>
    </alternativeName>
    <alternativeName>
        <fullName evidence="5">PreQ(0) reductase</fullName>
    </alternativeName>
</protein>
<dbReference type="InterPro" id="IPR016428">
    <property type="entry name" value="QueF_type2"/>
</dbReference>
<evidence type="ECO:0000313" key="7">
    <source>
        <dbReference type="EMBL" id="TCK01796.1"/>
    </source>
</evidence>
<evidence type="ECO:0000259" key="6">
    <source>
        <dbReference type="Pfam" id="PF14819"/>
    </source>
</evidence>
<dbReference type="Pfam" id="PF14489">
    <property type="entry name" value="QueF"/>
    <property type="match status" value="1"/>
</dbReference>
<keyword evidence="2 5" id="KW-0671">Queuosine biosynthesis</keyword>
<accession>A0A4V2PCL9</accession>
<dbReference type="UniPathway" id="UPA00392"/>
<dbReference type="GO" id="GO:0008616">
    <property type="term" value="P:tRNA queuosine(34) biosynthetic process"/>
    <property type="evidence" value="ECO:0007669"/>
    <property type="project" value="UniProtKB-UniRule"/>
</dbReference>
<dbReference type="PANTHER" id="PTHR34354">
    <property type="entry name" value="NADPH-DEPENDENT 7-CYANO-7-DEAZAGUANINE REDUCTASE"/>
    <property type="match status" value="1"/>
</dbReference>
<keyword evidence="3 5" id="KW-0521">NADP</keyword>
<evidence type="ECO:0000256" key="5">
    <source>
        <dbReference type="HAMAP-Rule" id="MF_00817"/>
    </source>
</evidence>
<evidence type="ECO:0000313" key="8">
    <source>
        <dbReference type="Proteomes" id="UP000294702"/>
    </source>
</evidence>
<dbReference type="InterPro" id="IPR029500">
    <property type="entry name" value="QueF"/>
</dbReference>
<dbReference type="AlphaFoldDB" id="A0A4V2PCL9"/>
<dbReference type="EMBL" id="SMFT01000001">
    <property type="protein sequence ID" value="TCK01796.1"/>
    <property type="molecule type" value="Genomic_DNA"/>
</dbReference>
<gene>
    <name evidence="5" type="primary">queF</name>
    <name evidence="7" type="ORF">EV694_0428</name>
</gene>
<proteinExistence type="inferred from homology"/>